<dbReference type="PROSITE" id="PS51164">
    <property type="entry name" value="CBM1_2"/>
    <property type="match status" value="1"/>
</dbReference>
<dbReference type="GO" id="GO:0005975">
    <property type="term" value="P:carbohydrate metabolic process"/>
    <property type="evidence" value="ECO:0007669"/>
    <property type="project" value="InterPro"/>
</dbReference>
<dbReference type="PROSITE" id="PS00562">
    <property type="entry name" value="CBM1_1"/>
    <property type="match status" value="1"/>
</dbReference>
<comment type="similarity">
    <text evidence="4">Belongs to the metallophosphoesterase superfamily. Purple acid phosphatase family.</text>
</comment>
<evidence type="ECO:0000256" key="1">
    <source>
        <dbReference type="ARBA" id="ARBA00022729"/>
    </source>
</evidence>
<comment type="catalytic activity">
    <reaction evidence="4">
        <text>a phosphate monoester + H2O = an alcohol + phosphate</text>
        <dbReference type="Rhea" id="RHEA:15017"/>
        <dbReference type="ChEBI" id="CHEBI:15377"/>
        <dbReference type="ChEBI" id="CHEBI:30879"/>
        <dbReference type="ChEBI" id="CHEBI:43474"/>
        <dbReference type="ChEBI" id="CHEBI:67140"/>
        <dbReference type="EC" id="3.1.3.2"/>
    </reaction>
</comment>
<feature type="signal peptide" evidence="4">
    <location>
        <begin position="1"/>
        <end position="19"/>
    </location>
</feature>
<protein>
    <recommendedName>
        <fullName evidence="4">Purple acid phosphatase</fullName>
        <ecNumber evidence="4">3.1.3.2</ecNumber>
    </recommendedName>
</protein>
<dbReference type="SUPFAM" id="SSF64571">
    <property type="entry name" value="Cellulose docking domain, dockering"/>
    <property type="match status" value="2"/>
</dbReference>
<dbReference type="InterPro" id="IPR002883">
    <property type="entry name" value="CBM10/Dockerin_dom"/>
</dbReference>
<keyword evidence="3 4" id="KW-0378">Hydrolase</keyword>
<dbReference type="STRING" id="1754191.A0A1Y1V614"/>
<evidence type="ECO:0000256" key="3">
    <source>
        <dbReference type="ARBA" id="ARBA00022801"/>
    </source>
</evidence>
<evidence type="ECO:0000313" key="7">
    <source>
        <dbReference type="EMBL" id="ORX46843.1"/>
    </source>
</evidence>
<dbReference type="Pfam" id="PF00149">
    <property type="entry name" value="Metallophos"/>
    <property type="match status" value="1"/>
</dbReference>
<keyword evidence="8" id="KW-1185">Reference proteome</keyword>
<dbReference type="Gene3D" id="3.60.21.10">
    <property type="match status" value="1"/>
</dbReference>
<feature type="domain" description="CBM10" evidence="6">
    <location>
        <begin position="21"/>
        <end position="59"/>
    </location>
</feature>
<reference evidence="7 8" key="2">
    <citation type="submission" date="2016-08" db="EMBL/GenBank/DDBJ databases">
        <title>Pervasive Adenine N6-methylation of Active Genes in Fungi.</title>
        <authorList>
            <consortium name="DOE Joint Genome Institute"/>
            <person name="Mondo S.J."/>
            <person name="Dannebaum R.O."/>
            <person name="Kuo R.C."/>
            <person name="Labutti K."/>
            <person name="Haridas S."/>
            <person name="Kuo A."/>
            <person name="Salamov A."/>
            <person name="Ahrendt S.R."/>
            <person name="Lipzen A."/>
            <person name="Sullivan W."/>
            <person name="Andreopoulos W.B."/>
            <person name="Clum A."/>
            <person name="Lindquist E."/>
            <person name="Daum C."/>
            <person name="Ramamoorthy G.K."/>
            <person name="Gryganskyi A."/>
            <person name="Culley D."/>
            <person name="Magnuson J.K."/>
            <person name="James T.Y."/>
            <person name="O'Malley M.A."/>
            <person name="Stajich J.E."/>
            <person name="Spatafora J.W."/>
            <person name="Visel A."/>
            <person name="Grigoriev I.V."/>
        </authorList>
    </citation>
    <scope>NUCLEOTIDE SEQUENCE [LARGE SCALE GENOMIC DNA]</scope>
    <source>
        <strain evidence="8">finn</strain>
    </source>
</reference>
<dbReference type="Pfam" id="PF00734">
    <property type="entry name" value="CBM_1"/>
    <property type="match status" value="1"/>
</dbReference>
<sequence>MKKAILGITLSLLVSNVKSQNCWAESLGYPCCKEKTPNVEYVDESGSWGIENDIWCGIISTNENNKYVKVKQVISNDPRLEVSEIQVPENYCWTSISKGVNCCNEYDPENVSYAMDGSVIYNNYNNNDIKCGIKGYNAKWNDREKFVYTKDQWEDFKLKWDGSYNTNFERLAVFVGDNESELNFGWLSLTDKEPAILFGKMKDLSDGEIFTGSNTLYRKIFDESYYSNKVTVTGLERESVYYYKRKLNGRWEDEIIQFKTYNPDNFSFIYVGDPQIGGSKERVSVSDFTQKMGPQLATRNDAFNWNMTVYNSFDFVKQPSLLLSTGDQIENECFDLIDSEIYTQETQYSAFLLPRLMQTIPIATTVGNHESISLGFKNHFNTPNSYLTPVEKYHTPGYNYFFKYNNVLVVVLETNYGYCDDFKEVLRQAHAKYPNTDWRIAMFHHNIYGNGKYHSQDYHITDVLRPCLTELLSNYKFDLVINGHDHIYTASYFISYSNNDKGYTPEKISQNRIYENPKGTFYITANCSTGSKLYESIDRTMDYVYNYGQNYLSSFGVLDFSKEDGKVKLTISNYDVDTGNKVDGDYIIQKPAKCWAEAQGYPCCEITKEVVYVDDYLWGIENEEWCGIIEDDIPINNTPIISDLKPIKNCWSYSEGYLCCTNPQNQKPNPGEHLYGVDLYGRYCGIIPPDEIETPITYTTTTTKRITTTTRRITTTTTTKRTTITTTTTTTSSYETYVGQYAKKWQQCGGIGYSGPTQCESGSECVATNEFYSQCL</sequence>
<dbReference type="SUPFAM" id="SSF57180">
    <property type="entry name" value="Cellulose-binding domain"/>
    <property type="match status" value="1"/>
</dbReference>
<evidence type="ECO:0000259" key="6">
    <source>
        <dbReference type="PROSITE" id="PS51763"/>
    </source>
</evidence>
<dbReference type="PROSITE" id="PS51763">
    <property type="entry name" value="CBM10"/>
    <property type="match status" value="2"/>
</dbReference>
<dbReference type="InterPro" id="IPR000254">
    <property type="entry name" value="CBD"/>
</dbReference>
<dbReference type="GO" id="GO:0005576">
    <property type="term" value="C:extracellular region"/>
    <property type="evidence" value="ECO:0007669"/>
    <property type="project" value="InterPro"/>
</dbReference>
<dbReference type="SUPFAM" id="SSF49363">
    <property type="entry name" value="Purple acid phosphatase, N-terminal domain"/>
    <property type="match status" value="1"/>
</dbReference>
<dbReference type="EC" id="3.1.3.2" evidence="4"/>
<gene>
    <name evidence="7" type="ORF">BCR36DRAFT_356209</name>
</gene>
<name>A0A1Y1V614_9FUNG</name>
<dbReference type="InterPro" id="IPR009034">
    <property type="entry name" value="Dockerin_dom_fun_sf"/>
</dbReference>
<dbReference type="InterPro" id="IPR008963">
    <property type="entry name" value="Purple_acid_Pase-like_N"/>
</dbReference>
<dbReference type="GO" id="GO:0030248">
    <property type="term" value="F:cellulose binding"/>
    <property type="evidence" value="ECO:0007669"/>
    <property type="project" value="InterPro"/>
</dbReference>
<dbReference type="InterPro" id="IPR004843">
    <property type="entry name" value="Calcineurin-like_PHP"/>
</dbReference>
<reference evidence="7 8" key="1">
    <citation type="submission" date="2016-08" db="EMBL/GenBank/DDBJ databases">
        <title>Genomes of anaerobic fungi encode conserved fungal cellulosomes for biomass hydrolysis.</title>
        <authorList>
            <consortium name="DOE Joint Genome Institute"/>
            <person name="Haitjema C.H."/>
            <person name="Gilmore S.P."/>
            <person name="Henske J.K."/>
            <person name="Solomon K.V."/>
            <person name="De Groot R."/>
            <person name="Kuo A."/>
            <person name="Mondo S.J."/>
            <person name="Salamov A.A."/>
            <person name="Labutti K."/>
            <person name="Zhao Z."/>
            <person name="Chiniquy J."/>
            <person name="Barry K."/>
            <person name="Brewer H.M."/>
            <person name="Purvine S.O."/>
            <person name="Wright A.T."/>
            <person name="Boxma B."/>
            <person name="Van Alen T."/>
            <person name="Hackstein J.H."/>
            <person name="Baker S.E."/>
            <person name="Grigoriev I.V."/>
            <person name="O'Malley M.A."/>
        </authorList>
    </citation>
    <scope>NUCLEOTIDE SEQUENCE [LARGE SCALE GENOMIC DNA]</scope>
    <source>
        <strain evidence="8">finn</strain>
    </source>
</reference>
<dbReference type="InterPro" id="IPR035971">
    <property type="entry name" value="CBD_sf"/>
</dbReference>
<dbReference type="SUPFAM" id="SSF56300">
    <property type="entry name" value="Metallo-dependent phosphatases"/>
    <property type="match status" value="1"/>
</dbReference>
<evidence type="ECO:0000256" key="2">
    <source>
        <dbReference type="ARBA" id="ARBA00022737"/>
    </source>
</evidence>
<dbReference type="PANTHER" id="PTHR22953">
    <property type="entry name" value="ACID PHOSPHATASE RELATED"/>
    <property type="match status" value="1"/>
</dbReference>
<comment type="caution">
    <text evidence="7">The sequence shown here is derived from an EMBL/GenBank/DDBJ whole genome shotgun (WGS) entry which is preliminary data.</text>
</comment>
<dbReference type="PANTHER" id="PTHR22953:SF153">
    <property type="entry name" value="PURPLE ACID PHOSPHATASE"/>
    <property type="match status" value="1"/>
</dbReference>
<evidence type="ECO:0000256" key="4">
    <source>
        <dbReference type="RuleBase" id="RU361203"/>
    </source>
</evidence>
<feature type="domain" description="CBM10" evidence="6">
    <location>
        <begin position="593"/>
        <end position="629"/>
    </location>
</feature>
<dbReference type="EMBL" id="MCFH01000033">
    <property type="protein sequence ID" value="ORX46843.1"/>
    <property type="molecule type" value="Genomic_DNA"/>
</dbReference>
<dbReference type="InterPro" id="IPR029052">
    <property type="entry name" value="Metallo-depent_PP-like"/>
</dbReference>
<feature type="chain" id="PRO_5011826186" description="Purple acid phosphatase" evidence="4">
    <location>
        <begin position="20"/>
        <end position="776"/>
    </location>
</feature>
<dbReference type="OrthoDB" id="2140755at2759"/>
<dbReference type="GO" id="GO:0003993">
    <property type="term" value="F:acid phosphatase activity"/>
    <property type="evidence" value="ECO:0007669"/>
    <property type="project" value="UniProtKB-EC"/>
</dbReference>
<dbReference type="GO" id="GO:0046872">
    <property type="term" value="F:metal ion binding"/>
    <property type="evidence" value="ECO:0007669"/>
    <property type="project" value="InterPro"/>
</dbReference>
<dbReference type="Proteomes" id="UP000193719">
    <property type="component" value="Unassembled WGS sequence"/>
</dbReference>
<dbReference type="SMART" id="SM00236">
    <property type="entry name" value="fCBD"/>
    <property type="match status" value="1"/>
</dbReference>
<organism evidence="7 8">
    <name type="scientific">Piromyces finnis</name>
    <dbReference type="NCBI Taxonomy" id="1754191"/>
    <lineage>
        <taxon>Eukaryota</taxon>
        <taxon>Fungi</taxon>
        <taxon>Fungi incertae sedis</taxon>
        <taxon>Chytridiomycota</taxon>
        <taxon>Chytridiomycota incertae sedis</taxon>
        <taxon>Neocallimastigomycetes</taxon>
        <taxon>Neocallimastigales</taxon>
        <taxon>Neocallimastigaceae</taxon>
        <taxon>Piromyces</taxon>
    </lineage>
</organism>
<evidence type="ECO:0000259" key="5">
    <source>
        <dbReference type="PROSITE" id="PS51164"/>
    </source>
</evidence>
<dbReference type="Pfam" id="PF02013">
    <property type="entry name" value="CBM_10"/>
    <property type="match status" value="2"/>
</dbReference>
<dbReference type="AlphaFoldDB" id="A0A1Y1V614"/>
<feature type="domain" description="CBM1" evidence="5">
    <location>
        <begin position="740"/>
        <end position="776"/>
    </location>
</feature>
<keyword evidence="1 4" id="KW-0732">Signal</keyword>
<keyword evidence="2" id="KW-0677">Repeat</keyword>
<dbReference type="InterPro" id="IPR039331">
    <property type="entry name" value="PAPs-like"/>
</dbReference>
<accession>A0A1Y1V614</accession>
<evidence type="ECO:0000313" key="8">
    <source>
        <dbReference type="Proteomes" id="UP000193719"/>
    </source>
</evidence>
<proteinExistence type="inferred from homology"/>
<dbReference type="Gene3D" id="3.90.1220.10">
    <property type="entry name" value="Cellulose docking domain, dockering"/>
    <property type="match status" value="2"/>
</dbReference>